<dbReference type="InterPro" id="IPR005343">
    <property type="entry name" value="Noc2"/>
</dbReference>
<comment type="caution">
    <text evidence="5">The sequence shown here is derived from an EMBL/GenBank/DDBJ whole genome shotgun (WGS) entry which is preliminary data.</text>
</comment>
<feature type="compositionally biased region" description="Basic residues" evidence="4">
    <location>
        <begin position="19"/>
        <end position="41"/>
    </location>
</feature>
<evidence type="ECO:0000256" key="3">
    <source>
        <dbReference type="ARBA" id="ARBA00023242"/>
    </source>
</evidence>
<dbReference type="Pfam" id="PF03715">
    <property type="entry name" value="Noc2"/>
    <property type="match status" value="1"/>
</dbReference>
<accession>A0ABR3SW39</accession>
<reference evidence="5 6" key="1">
    <citation type="submission" date="2024-02" db="EMBL/GenBank/DDBJ databases">
        <title>De novo assembly and annotation of 12 fungi associated with fruit tree decline syndrome in Ontario, Canada.</title>
        <authorList>
            <person name="Sulman M."/>
            <person name="Ellouze W."/>
            <person name="Ilyukhin E."/>
        </authorList>
    </citation>
    <scope>NUCLEOTIDE SEQUENCE [LARGE SCALE GENOMIC DNA]</scope>
    <source>
        <strain evidence="5 6">M1-105</strain>
    </source>
</reference>
<name>A0ABR3SW39_9PEZI</name>
<evidence type="ECO:0000313" key="5">
    <source>
        <dbReference type="EMBL" id="KAL1630538.1"/>
    </source>
</evidence>
<feature type="compositionally biased region" description="Basic and acidic residues" evidence="4">
    <location>
        <begin position="54"/>
        <end position="65"/>
    </location>
</feature>
<dbReference type="PANTHER" id="PTHR12687:SF4">
    <property type="entry name" value="NUCLEOLAR COMPLEX PROTEIN 2 HOMOLOG"/>
    <property type="match status" value="1"/>
</dbReference>
<evidence type="ECO:0000256" key="2">
    <source>
        <dbReference type="ARBA" id="ARBA00005907"/>
    </source>
</evidence>
<dbReference type="Proteomes" id="UP001521116">
    <property type="component" value="Unassembled WGS sequence"/>
</dbReference>
<protein>
    <submittedName>
        <fullName evidence="5">Nucleolar Complex 2 protein</fullName>
    </submittedName>
</protein>
<feature type="region of interest" description="Disordered" evidence="4">
    <location>
        <begin position="189"/>
        <end position="224"/>
    </location>
</feature>
<feature type="compositionally biased region" description="Acidic residues" evidence="4">
    <location>
        <begin position="137"/>
        <end position="146"/>
    </location>
</feature>
<sequence>MAQSKSTKKFEKNRLKDTLKRRKEGKKIKQRVQIKEKRKARRAEDNEVASDVEAENKAKRARQQEDANPFGDMTVDDFFQGGFDIPEEPKPRKQKKQKDVPSKTGKRKRTEPAASDDEDAAALSDDSIDANPVADDSGSEAESDGDIDAHKKQLEELKKKDPEFYKFMKENDPELLDFAEDADLAEIDELSGSEAEETPKKKQKKDKKKSKKKDDSDDEVEDMASNEVTKALVKKWSTAMAEKHSLRATKEVVLAFRAAAHLNEEDGKEYKYAISNPDVYHELLVLALNRVPEVLQHHLPVKESNNGKVRVHTEGKKYSNMTPMLKSHATSVMHLLGSLSDAATLRMTLTSLVPLLPYILSFKKLVRDMAKTVVSIWADSSNGEASRIAAFLVLRRLIVIGDAGIKEATLKAVYQGFVQGSRNTTIHTIAGVNLMKNSAAELWGLDPNIGYTTGFTFIRQLAIHLRSSITNKSKESYKTVYNWQYVHSLDFWSRVVSSHCDTMREAESGKESPLRPLIYPIVQVSMGAMRLIPTAQYFPLRFQIIRALLRITLSTSTYIPIAPALYEVLNSAEMRKPPKPATLKPIDFPTSIRAPKTYLRTRVYQDGVGEQVAELLAEFFVLWSKNIAFPELALPVLVMLKRWVKDVSNKTKGNKNSKVNTAIGLIIQKLETNTRWIEERRAKVEFAPNNRAGVEGFLKEVEWEKTPLGAYVVGQRKTREEKARLIEEGRKEEEKKKQEERAEKEKERRGEFEGFEEEDGEESGSDDDGDEMEVDGEAEDGSESDE</sequence>
<evidence type="ECO:0000256" key="1">
    <source>
        <dbReference type="ARBA" id="ARBA00004123"/>
    </source>
</evidence>
<gene>
    <name evidence="5" type="primary">NOC2</name>
    <name evidence="5" type="ORF">SLS56_004812</name>
</gene>
<feature type="compositionally biased region" description="Acidic residues" evidence="4">
    <location>
        <begin position="753"/>
        <end position="786"/>
    </location>
</feature>
<evidence type="ECO:0000313" key="6">
    <source>
        <dbReference type="Proteomes" id="UP001521116"/>
    </source>
</evidence>
<feature type="compositionally biased region" description="Basic and acidic residues" evidence="4">
    <location>
        <begin position="726"/>
        <end position="752"/>
    </location>
</feature>
<feature type="region of interest" description="Disordered" evidence="4">
    <location>
        <begin position="1"/>
        <end position="165"/>
    </location>
</feature>
<keyword evidence="6" id="KW-1185">Reference proteome</keyword>
<comment type="subcellular location">
    <subcellularLocation>
        <location evidence="1">Nucleus</location>
    </subcellularLocation>
</comment>
<feature type="compositionally biased region" description="Basic residues" evidence="4">
    <location>
        <begin position="201"/>
        <end position="211"/>
    </location>
</feature>
<feature type="region of interest" description="Disordered" evidence="4">
    <location>
        <begin position="726"/>
        <end position="786"/>
    </location>
</feature>
<dbReference type="PANTHER" id="PTHR12687">
    <property type="entry name" value="NUCLEOLAR COMPLEX 2 AND RAD4-RELATED"/>
    <property type="match status" value="1"/>
</dbReference>
<feature type="compositionally biased region" description="Basic and acidic residues" evidence="4">
    <location>
        <begin position="147"/>
        <end position="165"/>
    </location>
</feature>
<feature type="compositionally biased region" description="Basic and acidic residues" evidence="4">
    <location>
        <begin position="8"/>
        <end position="18"/>
    </location>
</feature>
<organism evidence="5 6">
    <name type="scientific">Neofusicoccum ribis</name>
    <dbReference type="NCBI Taxonomy" id="45134"/>
    <lineage>
        <taxon>Eukaryota</taxon>
        <taxon>Fungi</taxon>
        <taxon>Dikarya</taxon>
        <taxon>Ascomycota</taxon>
        <taxon>Pezizomycotina</taxon>
        <taxon>Dothideomycetes</taxon>
        <taxon>Dothideomycetes incertae sedis</taxon>
        <taxon>Botryosphaeriales</taxon>
        <taxon>Botryosphaeriaceae</taxon>
        <taxon>Neofusicoccum</taxon>
    </lineage>
</organism>
<proteinExistence type="inferred from homology"/>
<comment type="similarity">
    <text evidence="2">Belongs to the NOC2 family.</text>
</comment>
<keyword evidence="3" id="KW-0539">Nucleus</keyword>
<dbReference type="EMBL" id="JAJVDC020000045">
    <property type="protein sequence ID" value="KAL1630538.1"/>
    <property type="molecule type" value="Genomic_DNA"/>
</dbReference>
<evidence type="ECO:0000256" key="4">
    <source>
        <dbReference type="SAM" id="MobiDB-lite"/>
    </source>
</evidence>
<feature type="compositionally biased region" description="Basic and acidic residues" evidence="4">
    <location>
        <begin position="87"/>
        <end position="101"/>
    </location>
</feature>